<gene>
    <name evidence="1" type="ORF">HNR53_001685</name>
</gene>
<dbReference type="EMBL" id="JACHGK010000004">
    <property type="protein sequence ID" value="MBB6445075.1"/>
    <property type="molecule type" value="Genomic_DNA"/>
</dbReference>
<comment type="caution">
    <text evidence="1">The sequence shown here is derived from an EMBL/GenBank/DDBJ whole genome shotgun (WGS) entry which is preliminary data.</text>
</comment>
<proteinExistence type="predicted"/>
<protein>
    <submittedName>
        <fullName evidence="1">Uncharacterized protein</fullName>
    </submittedName>
</protein>
<evidence type="ECO:0000313" key="1">
    <source>
        <dbReference type="EMBL" id="MBB6445075.1"/>
    </source>
</evidence>
<accession>A0A7X0LV26</accession>
<name>A0A7X0LV26_9BACI</name>
<evidence type="ECO:0000313" key="2">
    <source>
        <dbReference type="Proteomes" id="UP000531594"/>
    </source>
</evidence>
<organism evidence="1 2">
    <name type="scientific">Bacillus benzoevorans</name>
    <dbReference type="NCBI Taxonomy" id="1456"/>
    <lineage>
        <taxon>Bacteria</taxon>
        <taxon>Bacillati</taxon>
        <taxon>Bacillota</taxon>
        <taxon>Bacilli</taxon>
        <taxon>Bacillales</taxon>
        <taxon>Bacillaceae</taxon>
        <taxon>Bacillus</taxon>
    </lineage>
</organism>
<keyword evidence="2" id="KW-1185">Reference proteome</keyword>
<reference evidence="1 2" key="1">
    <citation type="submission" date="2020-08" db="EMBL/GenBank/DDBJ databases">
        <title>Genomic Encyclopedia of Type Strains, Phase IV (KMG-IV): sequencing the most valuable type-strain genomes for metagenomic binning, comparative biology and taxonomic classification.</title>
        <authorList>
            <person name="Goeker M."/>
        </authorList>
    </citation>
    <scope>NUCLEOTIDE SEQUENCE [LARGE SCALE GENOMIC DNA]</scope>
    <source>
        <strain evidence="1 2">DSM 5391</strain>
    </source>
</reference>
<sequence length="77" mass="8937">MEVNVVSNGFHIVKTRDQIGGTLRTDVFELDTGRFQAFSNYIQDKEEEIIGFAESFNAKEAIRLSRKDLRKQWQSAR</sequence>
<dbReference type="AlphaFoldDB" id="A0A7X0LV26"/>
<dbReference type="RefSeq" id="WP_184524770.1">
    <property type="nucleotide sequence ID" value="NZ_JACHGK010000004.1"/>
</dbReference>
<dbReference type="Proteomes" id="UP000531594">
    <property type="component" value="Unassembled WGS sequence"/>
</dbReference>